<dbReference type="InterPro" id="IPR029030">
    <property type="entry name" value="Caspase-like_dom_sf"/>
</dbReference>
<evidence type="ECO:0000256" key="1">
    <source>
        <dbReference type="SAM" id="Phobius"/>
    </source>
</evidence>
<dbReference type="Pfam" id="PF01650">
    <property type="entry name" value="Peptidase_C13"/>
    <property type="match status" value="1"/>
</dbReference>
<name>A0A4Z0C319_9BURK</name>
<dbReference type="EMBL" id="SMLM01000001">
    <property type="protein sequence ID" value="TFZ06057.1"/>
    <property type="molecule type" value="Genomic_DNA"/>
</dbReference>
<dbReference type="OrthoDB" id="345222at2"/>
<dbReference type="SUPFAM" id="SSF52129">
    <property type="entry name" value="Caspase-like"/>
    <property type="match status" value="1"/>
</dbReference>
<feature type="transmembrane region" description="Helical" evidence="1">
    <location>
        <begin position="80"/>
        <end position="100"/>
    </location>
</feature>
<evidence type="ECO:0000313" key="2">
    <source>
        <dbReference type="EMBL" id="TFZ06057.1"/>
    </source>
</evidence>
<dbReference type="Proteomes" id="UP000298180">
    <property type="component" value="Unassembled WGS sequence"/>
</dbReference>
<evidence type="ECO:0008006" key="4">
    <source>
        <dbReference type="Google" id="ProtNLM"/>
    </source>
</evidence>
<evidence type="ECO:0000313" key="3">
    <source>
        <dbReference type="Proteomes" id="UP000298180"/>
    </source>
</evidence>
<keyword evidence="3" id="KW-1185">Reference proteome</keyword>
<dbReference type="GO" id="GO:0006508">
    <property type="term" value="P:proteolysis"/>
    <property type="evidence" value="ECO:0007669"/>
    <property type="project" value="InterPro"/>
</dbReference>
<accession>A0A4Z0C319</accession>
<sequence>MNDVQAAATVAPAASQPEGRLGLARWIREGLRTGFLVQARVAGHQPAPWQLLAVVAGVVLLELALGRLEVPGPAEFDLRGWLIPWWSSGLSALLVWAALWRHRSAASAPRPAGVATWFLLSFVGTVPLLLAGEALNIAHARDAIPSWLASGAVAWTLFIGLIVWGLLIQLWLGVQFGLRRWRLVALTSALFGLSLLGAWHFRDSAWEAIRERDDRPRLSLTQETFERQQALWQESVQGLAPQRPGVVDVYGLVFAPYAYEDVFLRESDMVAGVLADRFEAQGRVLRLVNHARTADSLPWATPLNLQRAISALAQRMDREQDVLVVYLTSHGASNFQLAAEHWPLQVPGLTPQDLRQALDAAGIRHRVIAVSACYSGGWVQPLAGDTTLVMTAADPEHTSYGCGRKSELTFFGRAVFHEQLRATHSFEQAFAAAVPVIKRREDEAGKPDGFSNPQIQVGAGIRPVLDQLSRRLDGAAKP</sequence>
<dbReference type="RefSeq" id="WP_135262143.1">
    <property type="nucleotide sequence ID" value="NZ_SMLM01000001.1"/>
</dbReference>
<feature type="transmembrane region" description="Helical" evidence="1">
    <location>
        <begin position="112"/>
        <end position="132"/>
    </location>
</feature>
<dbReference type="GO" id="GO:0008233">
    <property type="term" value="F:peptidase activity"/>
    <property type="evidence" value="ECO:0007669"/>
    <property type="project" value="InterPro"/>
</dbReference>
<keyword evidence="1" id="KW-0472">Membrane</keyword>
<dbReference type="AlphaFoldDB" id="A0A4Z0C319"/>
<comment type="caution">
    <text evidence="2">The sequence shown here is derived from an EMBL/GenBank/DDBJ whole genome shotgun (WGS) entry which is preliminary data.</text>
</comment>
<feature type="transmembrane region" description="Helical" evidence="1">
    <location>
        <begin position="181"/>
        <end position="201"/>
    </location>
</feature>
<feature type="transmembrane region" description="Helical" evidence="1">
    <location>
        <begin position="49"/>
        <end position="68"/>
    </location>
</feature>
<keyword evidence="1" id="KW-1133">Transmembrane helix</keyword>
<dbReference type="Gene3D" id="3.40.50.1460">
    <property type="match status" value="1"/>
</dbReference>
<keyword evidence="1" id="KW-0812">Transmembrane</keyword>
<dbReference type="InterPro" id="IPR001096">
    <property type="entry name" value="Peptidase_C13"/>
</dbReference>
<proteinExistence type="predicted"/>
<reference evidence="2 3" key="1">
    <citation type="submission" date="2019-03" db="EMBL/GenBank/DDBJ databases">
        <title>Ramlibacter henchirensis DSM 14656, whole genome shotgun sequence.</title>
        <authorList>
            <person name="Zhang X."/>
            <person name="Feng G."/>
            <person name="Zhu H."/>
        </authorList>
    </citation>
    <scope>NUCLEOTIDE SEQUENCE [LARGE SCALE GENOMIC DNA]</scope>
    <source>
        <strain evidence="2 3">DSM 14656</strain>
    </source>
</reference>
<protein>
    <recommendedName>
        <fullName evidence="4">Peptidase C13 family protein</fullName>
    </recommendedName>
</protein>
<gene>
    <name evidence="2" type="ORF">EZ313_05260</name>
</gene>
<feature type="transmembrane region" description="Helical" evidence="1">
    <location>
        <begin position="152"/>
        <end position="174"/>
    </location>
</feature>
<organism evidence="2 3">
    <name type="scientific">Ramlibacter henchirensis</name>
    <dbReference type="NCBI Taxonomy" id="204072"/>
    <lineage>
        <taxon>Bacteria</taxon>
        <taxon>Pseudomonadati</taxon>
        <taxon>Pseudomonadota</taxon>
        <taxon>Betaproteobacteria</taxon>
        <taxon>Burkholderiales</taxon>
        <taxon>Comamonadaceae</taxon>
        <taxon>Ramlibacter</taxon>
    </lineage>
</organism>